<evidence type="ECO:0000313" key="8">
    <source>
        <dbReference type="Proteomes" id="UP000060630"/>
    </source>
</evidence>
<feature type="domain" description="OmpA-like" evidence="6">
    <location>
        <begin position="113"/>
        <end position="228"/>
    </location>
</feature>
<keyword evidence="3" id="KW-0998">Cell outer membrane</keyword>
<dbReference type="PROSITE" id="PS51257">
    <property type="entry name" value="PROKAR_LIPOPROTEIN"/>
    <property type="match status" value="1"/>
</dbReference>
<evidence type="ECO:0000256" key="4">
    <source>
        <dbReference type="PROSITE-ProRule" id="PRU00473"/>
    </source>
</evidence>
<comment type="caution">
    <text evidence="7">The sequence shown here is derived from an EMBL/GenBank/DDBJ whole genome shotgun (WGS) entry which is preliminary data.</text>
</comment>
<gene>
    <name evidence="7" type="ORF">WL29_12985</name>
</gene>
<evidence type="ECO:0000256" key="5">
    <source>
        <dbReference type="SAM" id="SignalP"/>
    </source>
</evidence>
<dbReference type="RefSeq" id="WP_060124975.1">
    <property type="nucleotide sequence ID" value="NZ_LPFJ01000150.1"/>
</dbReference>
<evidence type="ECO:0000256" key="2">
    <source>
        <dbReference type="ARBA" id="ARBA00023136"/>
    </source>
</evidence>
<dbReference type="PROSITE" id="PS51123">
    <property type="entry name" value="OMPA_2"/>
    <property type="match status" value="1"/>
</dbReference>
<name>A0A106QGH0_9BURK</name>
<dbReference type="PANTHER" id="PTHR30329">
    <property type="entry name" value="STATOR ELEMENT OF FLAGELLAR MOTOR COMPLEX"/>
    <property type="match status" value="1"/>
</dbReference>
<organism evidence="7 8">
    <name type="scientific">Burkholderia ubonensis</name>
    <dbReference type="NCBI Taxonomy" id="101571"/>
    <lineage>
        <taxon>Bacteria</taxon>
        <taxon>Pseudomonadati</taxon>
        <taxon>Pseudomonadota</taxon>
        <taxon>Betaproteobacteria</taxon>
        <taxon>Burkholderiales</taxon>
        <taxon>Burkholderiaceae</taxon>
        <taxon>Burkholderia</taxon>
        <taxon>Burkholderia cepacia complex</taxon>
    </lineage>
</organism>
<keyword evidence="2 4" id="KW-0472">Membrane</keyword>
<protein>
    <recommendedName>
        <fullName evidence="6">OmpA-like domain-containing protein</fullName>
    </recommendedName>
</protein>
<dbReference type="InterPro" id="IPR050330">
    <property type="entry name" value="Bact_OuterMem_StrucFunc"/>
</dbReference>
<reference evidence="7 8" key="1">
    <citation type="submission" date="2015-11" db="EMBL/GenBank/DDBJ databases">
        <title>Expanding the genomic diversity of Burkholderia species for the development of highly accurate diagnostics.</title>
        <authorList>
            <person name="Sahl J."/>
            <person name="Keim P."/>
            <person name="Wagner D."/>
        </authorList>
    </citation>
    <scope>NUCLEOTIDE SEQUENCE [LARGE SCALE GENOMIC DNA]</scope>
    <source>
        <strain evidence="7 8">MSMB2087WGS</strain>
    </source>
</reference>
<dbReference type="SUPFAM" id="SSF103088">
    <property type="entry name" value="OmpA-like"/>
    <property type="match status" value="1"/>
</dbReference>
<evidence type="ECO:0000259" key="6">
    <source>
        <dbReference type="PROSITE" id="PS51123"/>
    </source>
</evidence>
<dbReference type="InterPro" id="IPR036737">
    <property type="entry name" value="OmpA-like_sf"/>
</dbReference>
<dbReference type="InterPro" id="IPR006664">
    <property type="entry name" value="OMP_bac"/>
</dbReference>
<dbReference type="Proteomes" id="UP000060630">
    <property type="component" value="Unassembled WGS sequence"/>
</dbReference>
<sequence length="228" mass="23568">MKNLYLAPILSALLLSACTSASGPTFSAYELQPRDGIRTYQVDCHGIFSSQATCMKVATRMCADQPVRAVDSTRPLRDGADPGTLVFQCGAAAGAAASAPAPAPAPVAAAAPAPVQNVNLSSDALFAFGSATLTPAARATLDKLTSQQGDPHFTRVAVTGHTDAIGSDTSNLQLSQQRAEAVAGYLRERGLRADTFVVTGRGKADPVASNATAEGRAGNRRVEIVLQR</sequence>
<evidence type="ECO:0000256" key="1">
    <source>
        <dbReference type="ARBA" id="ARBA00004442"/>
    </source>
</evidence>
<dbReference type="InterPro" id="IPR006665">
    <property type="entry name" value="OmpA-like"/>
</dbReference>
<keyword evidence="5" id="KW-0732">Signal</keyword>
<dbReference type="Pfam" id="PF00691">
    <property type="entry name" value="OmpA"/>
    <property type="match status" value="1"/>
</dbReference>
<evidence type="ECO:0000313" key="7">
    <source>
        <dbReference type="EMBL" id="KWA85884.1"/>
    </source>
</evidence>
<dbReference type="AlphaFoldDB" id="A0A106QGH0"/>
<dbReference type="PANTHER" id="PTHR30329:SF21">
    <property type="entry name" value="LIPOPROTEIN YIAD-RELATED"/>
    <property type="match status" value="1"/>
</dbReference>
<feature type="chain" id="PRO_5007126997" description="OmpA-like domain-containing protein" evidence="5">
    <location>
        <begin position="22"/>
        <end position="228"/>
    </location>
</feature>
<dbReference type="Gene3D" id="3.30.1330.60">
    <property type="entry name" value="OmpA-like domain"/>
    <property type="match status" value="1"/>
</dbReference>
<proteinExistence type="predicted"/>
<dbReference type="GO" id="GO:0009279">
    <property type="term" value="C:cell outer membrane"/>
    <property type="evidence" value="ECO:0007669"/>
    <property type="project" value="UniProtKB-SubCell"/>
</dbReference>
<evidence type="ECO:0000256" key="3">
    <source>
        <dbReference type="ARBA" id="ARBA00023237"/>
    </source>
</evidence>
<comment type="subcellular location">
    <subcellularLocation>
        <location evidence="1">Cell outer membrane</location>
    </subcellularLocation>
</comment>
<accession>A0A106QGH0</accession>
<dbReference type="CDD" id="cd07185">
    <property type="entry name" value="OmpA_C-like"/>
    <property type="match status" value="1"/>
</dbReference>
<dbReference type="PRINTS" id="PR01021">
    <property type="entry name" value="OMPADOMAIN"/>
</dbReference>
<feature type="signal peptide" evidence="5">
    <location>
        <begin position="1"/>
        <end position="21"/>
    </location>
</feature>
<dbReference type="EMBL" id="LPHD01000014">
    <property type="protein sequence ID" value="KWA85884.1"/>
    <property type="molecule type" value="Genomic_DNA"/>
</dbReference>